<keyword evidence="3" id="KW-1185">Reference proteome</keyword>
<dbReference type="AlphaFoldDB" id="A0AAE0MG49"/>
<evidence type="ECO:0000256" key="1">
    <source>
        <dbReference type="SAM" id="SignalP"/>
    </source>
</evidence>
<name>A0AAE0MG49_9PEZI</name>
<evidence type="ECO:0000313" key="2">
    <source>
        <dbReference type="EMBL" id="KAK3331336.1"/>
    </source>
</evidence>
<dbReference type="EMBL" id="JAUEDM010000001">
    <property type="protein sequence ID" value="KAK3331336.1"/>
    <property type="molecule type" value="Genomic_DNA"/>
</dbReference>
<feature type="chain" id="PRO_5041910099" evidence="1">
    <location>
        <begin position="16"/>
        <end position="142"/>
    </location>
</feature>
<reference evidence="2" key="1">
    <citation type="journal article" date="2023" name="Mol. Phylogenet. Evol.">
        <title>Genome-scale phylogeny and comparative genomics of the fungal order Sordariales.</title>
        <authorList>
            <person name="Hensen N."/>
            <person name="Bonometti L."/>
            <person name="Westerberg I."/>
            <person name="Brannstrom I.O."/>
            <person name="Guillou S."/>
            <person name="Cros-Aarteil S."/>
            <person name="Calhoun S."/>
            <person name="Haridas S."/>
            <person name="Kuo A."/>
            <person name="Mondo S."/>
            <person name="Pangilinan J."/>
            <person name="Riley R."/>
            <person name="LaButti K."/>
            <person name="Andreopoulos B."/>
            <person name="Lipzen A."/>
            <person name="Chen C."/>
            <person name="Yan M."/>
            <person name="Daum C."/>
            <person name="Ng V."/>
            <person name="Clum A."/>
            <person name="Steindorff A."/>
            <person name="Ohm R.A."/>
            <person name="Martin F."/>
            <person name="Silar P."/>
            <person name="Natvig D.O."/>
            <person name="Lalanne C."/>
            <person name="Gautier V."/>
            <person name="Ament-Velasquez S.L."/>
            <person name="Kruys A."/>
            <person name="Hutchinson M.I."/>
            <person name="Powell A.J."/>
            <person name="Barry K."/>
            <person name="Miller A.N."/>
            <person name="Grigoriev I.V."/>
            <person name="Debuchy R."/>
            <person name="Gladieux P."/>
            <person name="Hiltunen Thoren M."/>
            <person name="Johannesson H."/>
        </authorList>
    </citation>
    <scope>NUCLEOTIDE SEQUENCE</scope>
    <source>
        <strain evidence="2">CBS 118394</strain>
    </source>
</reference>
<organism evidence="2 3">
    <name type="scientific">Apodospora peruviana</name>
    <dbReference type="NCBI Taxonomy" id="516989"/>
    <lineage>
        <taxon>Eukaryota</taxon>
        <taxon>Fungi</taxon>
        <taxon>Dikarya</taxon>
        <taxon>Ascomycota</taxon>
        <taxon>Pezizomycotina</taxon>
        <taxon>Sordariomycetes</taxon>
        <taxon>Sordariomycetidae</taxon>
        <taxon>Sordariales</taxon>
        <taxon>Lasiosphaeriaceae</taxon>
        <taxon>Apodospora</taxon>
    </lineage>
</organism>
<sequence length="142" mass="15353">MVAALTAMVVALLEGHHEGMVAVVWDAAEVWKRADVLIADITPEDLNMLTAMSAMGTPMEECPPLVVESQKDGEAPKPEKDEPVELVTAPVGGALDLNVGIVEVDDWKTSFIYLSFVLASDFILPKGHDISMEIIDRQLLPA</sequence>
<feature type="signal peptide" evidence="1">
    <location>
        <begin position="1"/>
        <end position="15"/>
    </location>
</feature>
<reference evidence="2" key="2">
    <citation type="submission" date="2023-06" db="EMBL/GenBank/DDBJ databases">
        <authorList>
            <consortium name="Lawrence Berkeley National Laboratory"/>
            <person name="Haridas S."/>
            <person name="Hensen N."/>
            <person name="Bonometti L."/>
            <person name="Westerberg I."/>
            <person name="Brannstrom I.O."/>
            <person name="Guillou S."/>
            <person name="Cros-Aarteil S."/>
            <person name="Calhoun S."/>
            <person name="Kuo A."/>
            <person name="Mondo S."/>
            <person name="Pangilinan J."/>
            <person name="Riley R."/>
            <person name="Labutti K."/>
            <person name="Andreopoulos B."/>
            <person name="Lipzen A."/>
            <person name="Chen C."/>
            <person name="Yanf M."/>
            <person name="Daum C."/>
            <person name="Ng V."/>
            <person name="Clum A."/>
            <person name="Steindorff A."/>
            <person name="Ohm R."/>
            <person name="Martin F."/>
            <person name="Silar P."/>
            <person name="Natvig D."/>
            <person name="Lalanne C."/>
            <person name="Gautier V."/>
            <person name="Ament-Velasquez S.L."/>
            <person name="Kruys A."/>
            <person name="Hutchinson M.I."/>
            <person name="Powell A.J."/>
            <person name="Barry K."/>
            <person name="Miller A.N."/>
            <person name="Grigoriev I.V."/>
            <person name="Debuchy R."/>
            <person name="Gladieux P."/>
            <person name="Thoren M.H."/>
            <person name="Johannesson H."/>
        </authorList>
    </citation>
    <scope>NUCLEOTIDE SEQUENCE</scope>
    <source>
        <strain evidence="2">CBS 118394</strain>
    </source>
</reference>
<accession>A0AAE0MG49</accession>
<comment type="caution">
    <text evidence="2">The sequence shown here is derived from an EMBL/GenBank/DDBJ whole genome shotgun (WGS) entry which is preliminary data.</text>
</comment>
<dbReference type="Proteomes" id="UP001283341">
    <property type="component" value="Unassembled WGS sequence"/>
</dbReference>
<gene>
    <name evidence="2" type="ORF">B0H66DRAFT_613629</name>
</gene>
<keyword evidence="1" id="KW-0732">Signal</keyword>
<protein>
    <submittedName>
        <fullName evidence="2">Uncharacterized protein</fullName>
    </submittedName>
</protein>
<evidence type="ECO:0000313" key="3">
    <source>
        <dbReference type="Proteomes" id="UP001283341"/>
    </source>
</evidence>
<proteinExistence type="predicted"/>